<keyword evidence="2" id="KW-1185">Reference proteome</keyword>
<reference evidence="2" key="1">
    <citation type="journal article" date="2010" name="PLoS ONE">
        <title>The complete genome sequence of Cupriavidus metallidurans strain CH34, a master survivalist in harsh and anthropogenic environments.</title>
        <authorList>
            <person name="Janssen P.J."/>
            <person name="Van Houdt R."/>
            <person name="Moors H."/>
            <person name="Monsieurs P."/>
            <person name="Morin N."/>
            <person name="Michaux A."/>
            <person name="Benotmane M.A."/>
            <person name="Leys N."/>
            <person name="Vallaeys T."/>
            <person name="Lapidus A."/>
            <person name="Monchy S."/>
            <person name="Medigue C."/>
            <person name="Taghavi S."/>
            <person name="McCorkle S."/>
            <person name="Dunn J."/>
            <person name="van der Lelie D."/>
            <person name="Mergeay M."/>
        </authorList>
    </citation>
    <scope>NUCLEOTIDE SEQUENCE [LARGE SCALE GENOMIC DNA]</scope>
    <source>
        <strain evidence="2">ATCC 43123 / DSM 2839 / NBRC 102507 / CH34</strain>
    </source>
</reference>
<geneLocation type="plasmid" evidence="1 2">
    <name>megaplasmid</name>
</geneLocation>
<dbReference type="HOGENOM" id="CLU_2976092_0_0_4"/>
<dbReference type="EMBL" id="CP000353">
    <property type="protein sequence ID" value="ADC45280.1"/>
    <property type="molecule type" value="Genomic_DNA"/>
</dbReference>
<accession>D3DYB0</accession>
<dbReference type="AlphaFoldDB" id="D3DYB0"/>
<name>D3DYB0_CUPMC</name>
<protein>
    <submittedName>
        <fullName evidence="1">Uncharacterized protein</fullName>
    </submittedName>
</protein>
<proteinExistence type="predicted"/>
<dbReference type="KEGG" id="rme:Rmet_6697"/>
<gene>
    <name evidence="1" type="ordered locus">Rmet_6697</name>
</gene>
<evidence type="ECO:0000313" key="2">
    <source>
        <dbReference type="Proteomes" id="UP000002429"/>
    </source>
</evidence>
<organism evidence="1 2">
    <name type="scientific">Cupriavidus metallidurans (strain ATCC 43123 / DSM 2839 / NBRC 102507 / CH34)</name>
    <name type="common">Ralstonia metallidurans</name>
    <dbReference type="NCBI Taxonomy" id="266264"/>
    <lineage>
        <taxon>Bacteria</taxon>
        <taxon>Pseudomonadati</taxon>
        <taxon>Pseudomonadota</taxon>
        <taxon>Betaproteobacteria</taxon>
        <taxon>Burkholderiales</taxon>
        <taxon>Burkholderiaceae</taxon>
        <taxon>Cupriavidus</taxon>
    </lineage>
</organism>
<dbReference type="Proteomes" id="UP000002429">
    <property type="component" value="Plasmid megaplasmid"/>
</dbReference>
<sequence>MALYPGNLDKRLREVESPGFQSTIDESSWSANGADDISVGFLNDAASILRSLPIQCRQ</sequence>
<evidence type="ECO:0000313" key="1">
    <source>
        <dbReference type="EMBL" id="ADC45280.1"/>
    </source>
</evidence>
<keyword evidence="1" id="KW-0614">Plasmid</keyword>